<dbReference type="Proteomes" id="UP000230232">
    <property type="component" value="Unassembled WGS sequence"/>
</dbReference>
<evidence type="ECO:0000256" key="4">
    <source>
        <dbReference type="ARBA" id="ARBA00023274"/>
    </source>
</evidence>
<comment type="similarity">
    <text evidence="5">Belongs to the bacterial ribosomal protein bL25 family. CTC subfamily.</text>
</comment>
<comment type="subunit">
    <text evidence="5">Part of the 50S ribosomal subunit; part of the 5S rRNA/L5/L18/L25 subcomplex. Contacts the 5S rRNA. Binds to the 5S rRNA independently of L5 and L18.</text>
</comment>
<accession>A0A2H0R463</accession>
<dbReference type="Pfam" id="PF01386">
    <property type="entry name" value="Ribosomal_L25p"/>
    <property type="match status" value="1"/>
</dbReference>
<dbReference type="NCBIfam" id="TIGR00731">
    <property type="entry name" value="bL25_bact_ctc"/>
    <property type="match status" value="1"/>
</dbReference>
<dbReference type="InterPro" id="IPR020056">
    <property type="entry name" value="Rbsml_bL25/Gln-tRNA_synth_N"/>
</dbReference>
<evidence type="ECO:0000313" key="9">
    <source>
        <dbReference type="EMBL" id="PIR41309.1"/>
    </source>
</evidence>
<name>A0A2H0R463_9BACT</name>
<feature type="domain" description="Large ribosomal subunit protein bL25 beta" evidence="8">
    <location>
        <begin position="101"/>
        <end position="185"/>
    </location>
</feature>
<feature type="region of interest" description="Disordered" evidence="6">
    <location>
        <begin position="1"/>
        <end position="22"/>
    </location>
</feature>
<dbReference type="GO" id="GO:0022625">
    <property type="term" value="C:cytosolic large ribosomal subunit"/>
    <property type="evidence" value="ECO:0007669"/>
    <property type="project" value="TreeGrafter"/>
</dbReference>
<evidence type="ECO:0000256" key="1">
    <source>
        <dbReference type="ARBA" id="ARBA00022730"/>
    </source>
</evidence>
<evidence type="ECO:0000256" key="3">
    <source>
        <dbReference type="ARBA" id="ARBA00022980"/>
    </source>
</evidence>
<dbReference type="InterPro" id="IPR011035">
    <property type="entry name" value="Ribosomal_bL25/Gln-tRNA_synth"/>
</dbReference>
<protein>
    <recommendedName>
        <fullName evidence="5">Large ribosomal subunit protein bL25</fullName>
    </recommendedName>
    <alternativeName>
        <fullName evidence="5">General stress protein CTC</fullName>
    </alternativeName>
</protein>
<keyword evidence="1 5" id="KW-0699">rRNA-binding</keyword>
<keyword evidence="3 5" id="KW-0689">Ribosomal protein</keyword>
<reference evidence="9 10" key="1">
    <citation type="submission" date="2017-09" db="EMBL/GenBank/DDBJ databases">
        <title>Depth-based differentiation of microbial function through sediment-hosted aquifers and enrichment of novel symbionts in the deep terrestrial subsurface.</title>
        <authorList>
            <person name="Probst A.J."/>
            <person name="Ladd B."/>
            <person name="Jarett J.K."/>
            <person name="Geller-Mcgrath D.E."/>
            <person name="Sieber C.M."/>
            <person name="Emerson J.B."/>
            <person name="Anantharaman K."/>
            <person name="Thomas B.C."/>
            <person name="Malmstrom R."/>
            <person name="Stieglmeier M."/>
            <person name="Klingl A."/>
            <person name="Woyke T."/>
            <person name="Ryan C.M."/>
            <person name="Banfield J.F."/>
        </authorList>
    </citation>
    <scope>NUCLEOTIDE SEQUENCE [LARGE SCALE GENOMIC DNA]</scope>
    <source>
        <strain evidence="9">CG10_big_fil_rev_8_21_14_0_10_46_23</strain>
    </source>
</reference>
<gene>
    <name evidence="5" type="primary">rplY</name>
    <name evidence="5" type="synonym">ctc</name>
    <name evidence="9" type="ORF">COV31_01855</name>
</gene>
<evidence type="ECO:0000313" key="10">
    <source>
        <dbReference type="Proteomes" id="UP000230232"/>
    </source>
</evidence>
<comment type="caution">
    <text evidence="9">The sequence shown here is derived from an EMBL/GenBank/DDBJ whole genome shotgun (WGS) entry which is preliminary data.</text>
</comment>
<dbReference type="GO" id="GO:0008097">
    <property type="term" value="F:5S rRNA binding"/>
    <property type="evidence" value="ECO:0007669"/>
    <property type="project" value="InterPro"/>
</dbReference>
<evidence type="ECO:0000256" key="5">
    <source>
        <dbReference type="HAMAP-Rule" id="MF_01334"/>
    </source>
</evidence>
<feature type="compositionally biased region" description="Basic and acidic residues" evidence="6">
    <location>
        <begin position="203"/>
        <end position="214"/>
    </location>
</feature>
<dbReference type="InterPro" id="IPR020057">
    <property type="entry name" value="Ribosomal_bL25_b-dom"/>
</dbReference>
<keyword evidence="4 5" id="KW-0687">Ribonucleoprotein</keyword>
<organism evidence="9 10">
    <name type="scientific">Candidatus Yanofskybacteria bacterium CG10_big_fil_rev_8_21_14_0_10_46_23</name>
    <dbReference type="NCBI Taxonomy" id="1975098"/>
    <lineage>
        <taxon>Bacteria</taxon>
        <taxon>Candidatus Yanofskyibacteriota</taxon>
    </lineage>
</organism>
<dbReference type="EMBL" id="PCXO01000008">
    <property type="protein sequence ID" value="PIR41309.1"/>
    <property type="molecule type" value="Genomic_DNA"/>
</dbReference>
<dbReference type="Gene3D" id="2.170.120.20">
    <property type="entry name" value="Ribosomal protein L25, beta domain"/>
    <property type="match status" value="1"/>
</dbReference>
<dbReference type="AlphaFoldDB" id="A0A2H0R463"/>
<feature type="region of interest" description="Disordered" evidence="6">
    <location>
        <begin position="190"/>
        <end position="233"/>
    </location>
</feature>
<dbReference type="InterPro" id="IPR029751">
    <property type="entry name" value="Ribosomal_L25_dom"/>
</dbReference>
<evidence type="ECO:0000256" key="2">
    <source>
        <dbReference type="ARBA" id="ARBA00022884"/>
    </source>
</evidence>
<dbReference type="InterPro" id="IPR037121">
    <property type="entry name" value="Ribosomal_bL25_C"/>
</dbReference>
<dbReference type="PANTHER" id="PTHR33284:SF1">
    <property type="entry name" value="RIBOSOMAL PROTEIN L25_GLN-TRNA SYNTHETASE, ANTI-CODON-BINDING DOMAIN-CONTAINING PROTEIN"/>
    <property type="match status" value="1"/>
</dbReference>
<evidence type="ECO:0000259" key="8">
    <source>
        <dbReference type="Pfam" id="PF14693"/>
    </source>
</evidence>
<dbReference type="CDD" id="cd00495">
    <property type="entry name" value="Ribosomal_L25_TL5_CTC"/>
    <property type="match status" value="1"/>
</dbReference>
<feature type="compositionally biased region" description="Basic and acidic residues" evidence="6">
    <location>
        <begin position="222"/>
        <end position="233"/>
    </location>
</feature>
<dbReference type="GO" id="GO:0003735">
    <property type="term" value="F:structural constituent of ribosome"/>
    <property type="evidence" value="ECO:0007669"/>
    <property type="project" value="InterPro"/>
</dbReference>
<dbReference type="HAMAP" id="MF_01334">
    <property type="entry name" value="Ribosomal_bL25_CTC"/>
    <property type="match status" value="1"/>
</dbReference>
<dbReference type="PANTHER" id="PTHR33284">
    <property type="entry name" value="RIBOSOMAL PROTEIN L25/GLN-TRNA SYNTHETASE, ANTI-CODON-BINDING DOMAIN-CONTAINING PROTEIN"/>
    <property type="match status" value="1"/>
</dbReference>
<sequence length="233" mass="25587">MQAKLELSAEPRSESGRSQVGSLRTQGITPGILYGKEIEAIPVKIESKILEKTYEQAGENTLVYLNVGKETYPTIIAEITKDVVSDEIIHVDFHKVRLDKKITAEVPLIFVGESLAVKEFGGILVKNITEVEVESLPQDLPHELEIDISSLVNFESKIHIADIKLIGDISIKNGADEIVVLVQEPISEAQLEEELSESTGSVEDVKIESDKGKEEEEAGGESETKETPEPPNK</sequence>
<feature type="domain" description="Large ribosomal subunit protein bL25 L25" evidence="7">
    <location>
        <begin position="7"/>
        <end position="93"/>
    </location>
</feature>
<dbReference type="InterPro" id="IPR001021">
    <property type="entry name" value="Ribosomal_bL25_long"/>
</dbReference>
<proteinExistence type="inferred from homology"/>
<dbReference type="GO" id="GO:0006412">
    <property type="term" value="P:translation"/>
    <property type="evidence" value="ECO:0007669"/>
    <property type="project" value="UniProtKB-UniRule"/>
</dbReference>
<dbReference type="InterPro" id="IPR020930">
    <property type="entry name" value="Ribosomal_uL5_bac-type"/>
</dbReference>
<dbReference type="SUPFAM" id="SSF50715">
    <property type="entry name" value="Ribosomal protein L25-like"/>
    <property type="match status" value="1"/>
</dbReference>
<keyword evidence="2 5" id="KW-0694">RNA-binding</keyword>
<comment type="function">
    <text evidence="5">This is one of the proteins that binds to the 5S RNA in the ribosome where it forms part of the central protuberance.</text>
</comment>
<evidence type="ECO:0000256" key="6">
    <source>
        <dbReference type="SAM" id="MobiDB-lite"/>
    </source>
</evidence>
<dbReference type="Pfam" id="PF14693">
    <property type="entry name" value="Ribosomal_TL5_C"/>
    <property type="match status" value="1"/>
</dbReference>
<dbReference type="Gene3D" id="2.40.240.10">
    <property type="entry name" value="Ribosomal Protein L25, Chain P"/>
    <property type="match status" value="1"/>
</dbReference>
<evidence type="ECO:0000259" key="7">
    <source>
        <dbReference type="Pfam" id="PF01386"/>
    </source>
</evidence>